<feature type="active site" evidence="7">
    <location>
        <position position="514"/>
    </location>
</feature>
<keyword evidence="4 7" id="KW-0324">Glycolysis</keyword>
<comment type="catalytic activity">
    <reaction evidence="6 7 8">
        <text>alpha-D-glucose 6-phosphate = beta-D-fructose 6-phosphate</text>
        <dbReference type="Rhea" id="RHEA:11816"/>
        <dbReference type="ChEBI" id="CHEBI:57634"/>
        <dbReference type="ChEBI" id="CHEBI:58225"/>
        <dbReference type="EC" id="5.3.1.9"/>
    </reaction>
</comment>
<comment type="function">
    <text evidence="7">Catalyzes the reversible isomerization of glucose-6-phosphate to fructose-6-phosphate.</text>
</comment>
<dbReference type="InterPro" id="IPR046348">
    <property type="entry name" value="SIS_dom_sf"/>
</dbReference>
<dbReference type="InterPro" id="IPR001672">
    <property type="entry name" value="G6P_Isomerase"/>
</dbReference>
<dbReference type="UniPathway" id="UPA00138"/>
<dbReference type="FunFam" id="3.40.50.10490:FF:000004">
    <property type="entry name" value="Glucose-6-phosphate isomerase"/>
    <property type="match status" value="1"/>
</dbReference>
<dbReference type="InterPro" id="IPR035482">
    <property type="entry name" value="SIS_PGI_2"/>
</dbReference>
<dbReference type="SUPFAM" id="SSF53697">
    <property type="entry name" value="SIS domain"/>
    <property type="match status" value="1"/>
</dbReference>
<dbReference type="InterPro" id="IPR023096">
    <property type="entry name" value="G6P_Isomerase_C"/>
</dbReference>
<dbReference type="GO" id="GO:0005829">
    <property type="term" value="C:cytosol"/>
    <property type="evidence" value="ECO:0007669"/>
    <property type="project" value="TreeGrafter"/>
</dbReference>
<feature type="active site" evidence="7">
    <location>
        <position position="386"/>
    </location>
</feature>
<dbReference type="RefSeq" id="WP_066315602.1">
    <property type="nucleotide sequence ID" value="NZ_LQRT01000024.1"/>
</dbReference>
<organism evidence="9 10">
    <name type="scientific">Aquimarina aggregata</name>
    <dbReference type="NCBI Taxonomy" id="1642818"/>
    <lineage>
        <taxon>Bacteria</taxon>
        <taxon>Pseudomonadati</taxon>
        <taxon>Bacteroidota</taxon>
        <taxon>Flavobacteriia</taxon>
        <taxon>Flavobacteriales</taxon>
        <taxon>Flavobacteriaceae</taxon>
        <taxon>Aquimarina</taxon>
    </lineage>
</organism>
<dbReference type="GO" id="GO:0006096">
    <property type="term" value="P:glycolytic process"/>
    <property type="evidence" value="ECO:0007669"/>
    <property type="project" value="UniProtKB-UniRule"/>
</dbReference>
<sequence length="545" mass="61430">MALPTINPTTTKAWEALISHYENIKNVHLKDLFKQNPDRAQTFSTVWNDFYIDYSKNRIDQTTKTLLLDLAKEVKLEDAIQHYFSGSSINETEERAVLHTALRAPSNKNILVADKNVVPEVTAVKEKIKQFTDQVISGSLTGYTGKAFTDIVNIGIGGSDLGPAMITESLEFYKNHLKLHFISNVDGDHVHQNLKNLDPETTLFVVVSKTFSTQETLSNATTARNWFTDKAPKTEVGKHFVAVSSNIPNVTAFGIEEENIFPLWDWVGGRFSLWSAVGLSISLSVGYENFEALLEGAHEMDEHFKTAPFEDNIPVLLGMLSIWYNNFFKAESEAIIPYSQYLHRLPAYLQQGIMESNGKSVDRSGNKINYQTGTIIWGEPGTNAQHAFFQLIHQGTKIIPAEFIGFKKSLFNDQDHQDKLMANFFAQTEALMNGKTEAEVQEELKSKNLSAQKLKQLVPFKIFEGNKPTTTVLIEKLTPKNLGALVSMYEQRIFVQGVVWNIFSYDQWGVELGKQLATKILNEINDTTISEHDSSTKTLLKQYLN</sequence>
<dbReference type="CDD" id="cd05016">
    <property type="entry name" value="SIS_PGI_2"/>
    <property type="match status" value="1"/>
</dbReference>
<keyword evidence="10" id="KW-1185">Reference proteome</keyword>
<dbReference type="CDD" id="cd05015">
    <property type="entry name" value="SIS_PGI_1"/>
    <property type="match status" value="1"/>
</dbReference>
<protein>
    <recommendedName>
        <fullName evidence="7">Glucose-6-phosphate isomerase</fullName>
        <shortName evidence="7">GPI</shortName>
        <ecNumber evidence="7">5.3.1.9</ecNumber>
    </recommendedName>
    <alternativeName>
        <fullName evidence="7">Phosphoglucose isomerase</fullName>
        <shortName evidence="7">PGI</shortName>
    </alternativeName>
    <alternativeName>
        <fullName evidence="7">Phosphohexose isomerase</fullName>
        <shortName evidence="7">PHI</shortName>
    </alternativeName>
</protein>
<comment type="similarity">
    <text evidence="2 7 8">Belongs to the GPI family.</text>
</comment>
<feature type="active site" description="Proton donor" evidence="7">
    <location>
        <position position="355"/>
    </location>
</feature>
<keyword evidence="5 7" id="KW-0413">Isomerase</keyword>
<evidence type="ECO:0000256" key="6">
    <source>
        <dbReference type="ARBA" id="ARBA00029321"/>
    </source>
</evidence>
<evidence type="ECO:0000256" key="8">
    <source>
        <dbReference type="RuleBase" id="RU000612"/>
    </source>
</evidence>
<dbReference type="PANTHER" id="PTHR11469">
    <property type="entry name" value="GLUCOSE-6-PHOSPHATE ISOMERASE"/>
    <property type="match status" value="1"/>
</dbReference>
<dbReference type="EC" id="5.3.1.9" evidence="7"/>
<dbReference type="NCBIfam" id="NF001211">
    <property type="entry name" value="PRK00179.1"/>
    <property type="match status" value="1"/>
</dbReference>
<comment type="pathway">
    <text evidence="7">Carbohydrate biosynthesis; gluconeogenesis.</text>
</comment>
<dbReference type="PRINTS" id="PR00662">
    <property type="entry name" value="G6PISOMERASE"/>
</dbReference>
<dbReference type="UniPathway" id="UPA00109">
    <property type="reaction ID" value="UER00181"/>
</dbReference>
<dbReference type="GO" id="GO:0051156">
    <property type="term" value="P:glucose 6-phosphate metabolic process"/>
    <property type="evidence" value="ECO:0007669"/>
    <property type="project" value="TreeGrafter"/>
</dbReference>
<dbReference type="PANTHER" id="PTHR11469:SF1">
    <property type="entry name" value="GLUCOSE-6-PHOSPHATE ISOMERASE"/>
    <property type="match status" value="1"/>
</dbReference>
<dbReference type="Pfam" id="PF00342">
    <property type="entry name" value="PGI"/>
    <property type="match status" value="1"/>
</dbReference>
<evidence type="ECO:0000313" key="10">
    <source>
        <dbReference type="Proteomes" id="UP000076715"/>
    </source>
</evidence>
<dbReference type="HAMAP" id="MF_00473">
    <property type="entry name" value="G6P_isomerase"/>
    <property type="match status" value="1"/>
</dbReference>
<evidence type="ECO:0000256" key="4">
    <source>
        <dbReference type="ARBA" id="ARBA00023152"/>
    </source>
</evidence>
<dbReference type="GO" id="GO:0097367">
    <property type="term" value="F:carbohydrate derivative binding"/>
    <property type="evidence" value="ECO:0007669"/>
    <property type="project" value="InterPro"/>
</dbReference>
<dbReference type="EMBL" id="LQRT01000024">
    <property type="protein sequence ID" value="KZS39773.1"/>
    <property type="molecule type" value="Genomic_DNA"/>
</dbReference>
<dbReference type="PROSITE" id="PS00765">
    <property type="entry name" value="P_GLUCOSE_ISOMERASE_1"/>
    <property type="match status" value="1"/>
</dbReference>
<proteinExistence type="inferred from homology"/>
<name>A0A162ZFZ9_9FLAO</name>
<dbReference type="GO" id="GO:0004347">
    <property type="term" value="F:glucose-6-phosphate isomerase activity"/>
    <property type="evidence" value="ECO:0007669"/>
    <property type="project" value="UniProtKB-UniRule"/>
</dbReference>
<evidence type="ECO:0000256" key="1">
    <source>
        <dbReference type="ARBA" id="ARBA00004926"/>
    </source>
</evidence>
<dbReference type="PROSITE" id="PS00174">
    <property type="entry name" value="P_GLUCOSE_ISOMERASE_2"/>
    <property type="match status" value="1"/>
</dbReference>
<evidence type="ECO:0000313" key="9">
    <source>
        <dbReference type="EMBL" id="KZS39773.1"/>
    </source>
</evidence>
<dbReference type="Proteomes" id="UP000076715">
    <property type="component" value="Unassembled WGS sequence"/>
</dbReference>
<comment type="pathway">
    <text evidence="1 7 8">Carbohydrate degradation; glycolysis; D-glyceraldehyde 3-phosphate and glycerone phosphate from D-glucose: step 2/4.</text>
</comment>
<dbReference type="InterPro" id="IPR018189">
    <property type="entry name" value="Phosphoglucose_isomerase_CS"/>
</dbReference>
<reference evidence="9 10" key="1">
    <citation type="submission" date="2016-01" db="EMBL/GenBank/DDBJ databases">
        <title>The draft genome sequence of Aquimarina sp. RZW4-3-2.</title>
        <authorList>
            <person name="Wang Y."/>
        </authorList>
    </citation>
    <scope>NUCLEOTIDE SEQUENCE [LARGE SCALE GENOMIC DNA]</scope>
    <source>
        <strain evidence="9 10">RZW4-3-2</strain>
    </source>
</reference>
<dbReference type="GO" id="GO:0006094">
    <property type="term" value="P:gluconeogenesis"/>
    <property type="evidence" value="ECO:0007669"/>
    <property type="project" value="UniProtKB-UniRule"/>
</dbReference>
<dbReference type="OrthoDB" id="140919at2"/>
<keyword evidence="3 7" id="KW-0312">Gluconeogenesis</keyword>
<dbReference type="PROSITE" id="PS51463">
    <property type="entry name" value="P_GLUCOSE_ISOMERASE_3"/>
    <property type="match status" value="1"/>
</dbReference>
<evidence type="ECO:0000256" key="3">
    <source>
        <dbReference type="ARBA" id="ARBA00022432"/>
    </source>
</evidence>
<comment type="caution">
    <text evidence="9">The sequence shown here is derived from an EMBL/GenBank/DDBJ whole genome shotgun (WGS) entry which is preliminary data.</text>
</comment>
<evidence type="ECO:0000256" key="5">
    <source>
        <dbReference type="ARBA" id="ARBA00023235"/>
    </source>
</evidence>
<dbReference type="Gene3D" id="1.10.1390.10">
    <property type="match status" value="1"/>
</dbReference>
<evidence type="ECO:0000256" key="7">
    <source>
        <dbReference type="HAMAP-Rule" id="MF_00473"/>
    </source>
</evidence>
<comment type="subcellular location">
    <subcellularLocation>
        <location evidence="7">Cytoplasm</location>
    </subcellularLocation>
</comment>
<keyword evidence="7" id="KW-0963">Cytoplasm</keyword>
<accession>A0A162ZFZ9</accession>
<dbReference type="AlphaFoldDB" id="A0A162ZFZ9"/>
<dbReference type="GO" id="GO:0048029">
    <property type="term" value="F:monosaccharide binding"/>
    <property type="evidence" value="ECO:0007669"/>
    <property type="project" value="TreeGrafter"/>
</dbReference>
<gene>
    <name evidence="7 9" type="primary">pgi</name>
    <name evidence="9" type="ORF">AWE51_08975</name>
</gene>
<evidence type="ECO:0000256" key="2">
    <source>
        <dbReference type="ARBA" id="ARBA00006604"/>
    </source>
</evidence>
<dbReference type="STRING" id="1642818.AWE51_08975"/>
<dbReference type="InterPro" id="IPR035476">
    <property type="entry name" value="SIS_PGI_1"/>
</dbReference>
<dbReference type="Gene3D" id="3.40.50.10490">
    <property type="entry name" value="Glucose-6-phosphate isomerase like protein, domain 1"/>
    <property type="match status" value="2"/>
</dbReference>